<reference evidence="3" key="1">
    <citation type="journal article" date="2015" name="Nature">
        <title>Complex archaea that bridge the gap between prokaryotes and eukaryotes.</title>
        <authorList>
            <person name="Spang A."/>
            <person name="Saw J.H."/>
            <person name="Jorgensen S.L."/>
            <person name="Zaremba-Niedzwiedzka K."/>
            <person name="Martijn J."/>
            <person name="Lind A.E."/>
            <person name="van Eijk R."/>
            <person name="Schleper C."/>
            <person name="Guy L."/>
            <person name="Ettema T.J."/>
        </authorList>
    </citation>
    <scope>NUCLEOTIDE SEQUENCE</scope>
</reference>
<dbReference type="AlphaFoldDB" id="A0A0F9VJZ0"/>
<dbReference type="Gene3D" id="3.40.50.1820">
    <property type="entry name" value="alpha/beta hydrolase"/>
    <property type="match status" value="1"/>
</dbReference>
<gene>
    <name evidence="3" type="ORF">LCGC14_0077020</name>
</gene>
<accession>A0A0F9VJZ0</accession>
<sequence>MLTRTTVKRRSLRSRFLSWFLRRRFKPKLLRPDFDPARFRKTLDRDMGKNPIASNVDVEPVQLEGINGEWLIPTTCSSRRVVLYSHGGGYLFGSPLSYRAFTSRLAVACDARVFVLDYRLAPEHPFPAAADDVIAAYRYLLNEHDAADIVLAGDSAGAGLSLSLLVQIRNAGLPMPAATVLMSPYADLAVTGESADKNSATCAMFSGDGIRRAAATYLDGAPATDARASPLYAEYAGFPPMLIYVSDNEVLRDDGIRVAERAAAADVPTDLRIWRGQPHVWPLFVPLLPEATTVIREIGDYIQRQPS</sequence>
<proteinExistence type="predicted"/>
<dbReference type="PANTHER" id="PTHR48081:SF30">
    <property type="entry name" value="ACETYL-HYDROLASE LIPR-RELATED"/>
    <property type="match status" value="1"/>
</dbReference>
<feature type="domain" description="Alpha/beta hydrolase fold-3" evidence="2">
    <location>
        <begin position="82"/>
        <end position="281"/>
    </location>
</feature>
<dbReference type="InterPro" id="IPR029058">
    <property type="entry name" value="AB_hydrolase_fold"/>
</dbReference>
<dbReference type="SUPFAM" id="SSF53474">
    <property type="entry name" value="alpha/beta-Hydrolases"/>
    <property type="match status" value="1"/>
</dbReference>
<comment type="caution">
    <text evidence="3">The sequence shown here is derived from an EMBL/GenBank/DDBJ whole genome shotgun (WGS) entry which is preliminary data.</text>
</comment>
<dbReference type="Pfam" id="PF07859">
    <property type="entry name" value="Abhydrolase_3"/>
    <property type="match status" value="1"/>
</dbReference>
<evidence type="ECO:0000259" key="2">
    <source>
        <dbReference type="Pfam" id="PF07859"/>
    </source>
</evidence>
<dbReference type="PANTHER" id="PTHR48081">
    <property type="entry name" value="AB HYDROLASE SUPERFAMILY PROTEIN C4A8.06C"/>
    <property type="match status" value="1"/>
</dbReference>
<protein>
    <recommendedName>
        <fullName evidence="2">Alpha/beta hydrolase fold-3 domain-containing protein</fullName>
    </recommendedName>
</protein>
<dbReference type="InterPro" id="IPR013094">
    <property type="entry name" value="AB_hydrolase_3"/>
</dbReference>
<dbReference type="GO" id="GO:0004806">
    <property type="term" value="F:triacylglycerol lipase activity"/>
    <property type="evidence" value="ECO:0007669"/>
    <property type="project" value="TreeGrafter"/>
</dbReference>
<dbReference type="EMBL" id="LAZR01000019">
    <property type="protein sequence ID" value="KKO05431.1"/>
    <property type="molecule type" value="Genomic_DNA"/>
</dbReference>
<keyword evidence="1" id="KW-0378">Hydrolase</keyword>
<name>A0A0F9VJZ0_9ZZZZ</name>
<evidence type="ECO:0000256" key="1">
    <source>
        <dbReference type="ARBA" id="ARBA00022801"/>
    </source>
</evidence>
<dbReference type="InterPro" id="IPR050300">
    <property type="entry name" value="GDXG_lipolytic_enzyme"/>
</dbReference>
<evidence type="ECO:0000313" key="3">
    <source>
        <dbReference type="EMBL" id="KKO05431.1"/>
    </source>
</evidence>
<organism evidence="3">
    <name type="scientific">marine sediment metagenome</name>
    <dbReference type="NCBI Taxonomy" id="412755"/>
    <lineage>
        <taxon>unclassified sequences</taxon>
        <taxon>metagenomes</taxon>
        <taxon>ecological metagenomes</taxon>
    </lineage>
</organism>